<feature type="domain" description="Transposase IS116/IS110/IS902 C-terminal" evidence="1">
    <location>
        <begin position="2"/>
        <end position="68"/>
    </location>
</feature>
<dbReference type="PANTHER" id="PTHR33055:SF13">
    <property type="entry name" value="TRANSPOSASE"/>
    <property type="match status" value="1"/>
</dbReference>
<protein>
    <submittedName>
        <fullName evidence="2">Transposase IS116/IS110/IS902 family protein</fullName>
    </submittedName>
</protein>
<dbReference type="GO" id="GO:0004803">
    <property type="term" value="F:transposase activity"/>
    <property type="evidence" value="ECO:0007669"/>
    <property type="project" value="InterPro"/>
</dbReference>
<reference evidence="2 3" key="1">
    <citation type="submission" date="2016-10" db="EMBL/GenBank/DDBJ databases">
        <authorList>
            <person name="de Groot N.N."/>
        </authorList>
    </citation>
    <scope>NUCLEOTIDE SEQUENCE [LARGE SCALE GENOMIC DNA]</scope>
    <source>
        <strain evidence="2 3">CGMCC 1.10210</strain>
    </source>
</reference>
<gene>
    <name evidence="2" type="ORF">SAMN04488059_1041</name>
</gene>
<dbReference type="InterPro" id="IPR047650">
    <property type="entry name" value="Transpos_IS110"/>
</dbReference>
<name>A0A1I1IA38_9HYPH</name>
<dbReference type="PANTHER" id="PTHR33055">
    <property type="entry name" value="TRANSPOSASE FOR INSERTION SEQUENCE ELEMENT IS1111A"/>
    <property type="match status" value="1"/>
</dbReference>
<sequence length="107" mass="11301">LIAEMPELGSIGNKQAAALAGVAPFNRDSGAMRGQAHIAGGRLSVRCALYMASLSAIRANPPIRDFYQRLRDQGKPGKLAIVAAMRKLITTANAVIANDAPWKGKSD</sequence>
<dbReference type="GO" id="GO:0003677">
    <property type="term" value="F:DNA binding"/>
    <property type="evidence" value="ECO:0007669"/>
    <property type="project" value="InterPro"/>
</dbReference>
<organism evidence="2 3">
    <name type="scientific">Devosia psychrophila</name>
    <dbReference type="NCBI Taxonomy" id="728005"/>
    <lineage>
        <taxon>Bacteria</taxon>
        <taxon>Pseudomonadati</taxon>
        <taxon>Pseudomonadota</taxon>
        <taxon>Alphaproteobacteria</taxon>
        <taxon>Hyphomicrobiales</taxon>
        <taxon>Devosiaceae</taxon>
        <taxon>Devosia</taxon>
    </lineage>
</organism>
<dbReference type="AlphaFoldDB" id="A0A1I1IA38"/>
<evidence type="ECO:0000313" key="2">
    <source>
        <dbReference type="EMBL" id="SFC32891.1"/>
    </source>
</evidence>
<dbReference type="InterPro" id="IPR003346">
    <property type="entry name" value="Transposase_20"/>
</dbReference>
<dbReference type="Proteomes" id="UP000182258">
    <property type="component" value="Unassembled WGS sequence"/>
</dbReference>
<dbReference type="Pfam" id="PF02371">
    <property type="entry name" value="Transposase_20"/>
    <property type="match status" value="1"/>
</dbReference>
<dbReference type="GO" id="GO:0006313">
    <property type="term" value="P:DNA transposition"/>
    <property type="evidence" value="ECO:0007669"/>
    <property type="project" value="InterPro"/>
</dbReference>
<feature type="non-terminal residue" evidence="2">
    <location>
        <position position="1"/>
    </location>
</feature>
<evidence type="ECO:0000259" key="1">
    <source>
        <dbReference type="Pfam" id="PF02371"/>
    </source>
</evidence>
<dbReference type="RefSeq" id="WP_143078051.1">
    <property type="nucleotide sequence ID" value="NZ_FOMB01000004.1"/>
</dbReference>
<proteinExistence type="predicted"/>
<dbReference type="EMBL" id="FOMB01000004">
    <property type="protein sequence ID" value="SFC32891.1"/>
    <property type="molecule type" value="Genomic_DNA"/>
</dbReference>
<accession>A0A1I1IA38</accession>
<evidence type="ECO:0000313" key="3">
    <source>
        <dbReference type="Proteomes" id="UP000182258"/>
    </source>
</evidence>